<keyword evidence="2" id="KW-1185">Reference proteome</keyword>
<name>A0ABV0XNS5_9TELE</name>
<evidence type="ECO:0000313" key="1">
    <source>
        <dbReference type="EMBL" id="MEQ2283116.1"/>
    </source>
</evidence>
<accession>A0ABV0XNS5</accession>
<organism evidence="1 2">
    <name type="scientific">Ameca splendens</name>
    <dbReference type="NCBI Taxonomy" id="208324"/>
    <lineage>
        <taxon>Eukaryota</taxon>
        <taxon>Metazoa</taxon>
        <taxon>Chordata</taxon>
        <taxon>Craniata</taxon>
        <taxon>Vertebrata</taxon>
        <taxon>Euteleostomi</taxon>
        <taxon>Actinopterygii</taxon>
        <taxon>Neopterygii</taxon>
        <taxon>Teleostei</taxon>
        <taxon>Neoteleostei</taxon>
        <taxon>Acanthomorphata</taxon>
        <taxon>Ovalentaria</taxon>
        <taxon>Atherinomorphae</taxon>
        <taxon>Cyprinodontiformes</taxon>
        <taxon>Goodeidae</taxon>
        <taxon>Ameca</taxon>
    </lineage>
</organism>
<proteinExistence type="predicted"/>
<dbReference type="Proteomes" id="UP001469553">
    <property type="component" value="Unassembled WGS sequence"/>
</dbReference>
<dbReference type="EMBL" id="JAHRIP010009817">
    <property type="protein sequence ID" value="MEQ2283116.1"/>
    <property type="molecule type" value="Genomic_DNA"/>
</dbReference>
<protein>
    <submittedName>
        <fullName evidence="1">Uncharacterized protein</fullName>
    </submittedName>
</protein>
<sequence length="128" mass="14924">MFNLHCENKSSVVNWRKKTTFKVFTKHTNCAKACTLEELPQYGLSTHTFPLPCYYQHSLAPLRQEENTFWLDLRDNNHNHPVLNAVATKEFIHHWMLLKLTLKGQQYQLLPTMIKSGLKGSSEILNIL</sequence>
<evidence type="ECO:0000313" key="2">
    <source>
        <dbReference type="Proteomes" id="UP001469553"/>
    </source>
</evidence>
<reference evidence="1 2" key="1">
    <citation type="submission" date="2021-06" db="EMBL/GenBank/DDBJ databases">
        <authorList>
            <person name="Palmer J.M."/>
        </authorList>
    </citation>
    <scope>NUCLEOTIDE SEQUENCE [LARGE SCALE GENOMIC DNA]</scope>
    <source>
        <strain evidence="1 2">AS_MEX2019</strain>
        <tissue evidence="1">Muscle</tissue>
    </source>
</reference>
<gene>
    <name evidence="1" type="ORF">AMECASPLE_007968</name>
</gene>
<comment type="caution">
    <text evidence="1">The sequence shown here is derived from an EMBL/GenBank/DDBJ whole genome shotgun (WGS) entry which is preliminary data.</text>
</comment>